<organism evidence="2">
    <name type="scientific">Ixodes ricinus</name>
    <name type="common">Common tick</name>
    <name type="synonym">Acarus ricinus</name>
    <dbReference type="NCBI Taxonomy" id="34613"/>
    <lineage>
        <taxon>Eukaryota</taxon>
        <taxon>Metazoa</taxon>
        <taxon>Ecdysozoa</taxon>
        <taxon>Arthropoda</taxon>
        <taxon>Chelicerata</taxon>
        <taxon>Arachnida</taxon>
        <taxon>Acari</taxon>
        <taxon>Parasitiformes</taxon>
        <taxon>Ixodida</taxon>
        <taxon>Ixodoidea</taxon>
        <taxon>Ixodidae</taxon>
        <taxon>Ixodinae</taxon>
        <taxon>Ixodes</taxon>
    </lineage>
</organism>
<accession>A0A6B0UCV6</accession>
<reference evidence="2" key="1">
    <citation type="submission" date="2019-12" db="EMBL/GenBank/DDBJ databases">
        <title>An insight into the sialome of adult female Ixodes ricinus ticks feeding for 6 days.</title>
        <authorList>
            <person name="Perner J."/>
            <person name="Ribeiro J.M.C."/>
        </authorList>
    </citation>
    <scope>NUCLEOTIDE SEQUENCE</scope>
    <source>
        <strain evidence="2">Semi-engorged</strain>
        <tissue evidence="2">Salivary glands</tissue>
    </source>
</reference>
<feature type="signal peptide" evidence="1">
    <location>
        <begin position="1"/>
        <end position="19"/>
    </location>
</feature>
<dbReference type="AlphaFoldDB" id="A0A6B0UCV6"/>
<evidence type="ECO:0000313" key="2">
    <source>
        <dbReference type="EMBL" id="MXU86076.1"/>
    </source>
</evidence>
<proteinExistence type="predicted"/>
<feature type="chain" id="PRO_5025626791" evidence="1">
    <location>
        <begin position="20"/>
        <end position="89"/>
    </location>
</feature>
<evidence type="ECO:0000256" key="1">
    <source>
        <dbReference type="SAM" id="SignalP"/>
    </source>
</evidence>
<protein>
    <submittedName>
        <fullName evidence="2">Putative secreted protein</fullName>
    </submittedName>
</protein>
<name>A0A6B0UCV6_IXORI</name>
<sequence length="89" mass="10379">MRGWFVMLIHGFFSRRITAAPTVIKYKTSLASRLHGNFHGPAHLRLQSWGSYIRYAGFIFKMKMNTLPVLLCHHNYSFHFSSWVGPQSH</sequence>
<dbReference type="EMBL" id="GIFC01003993">
    <property type="protein sequence ID" value="MXU86076.1"/>
    <property type="molecule type" value="Transcribed_RNA"/>
</dbReference>
<keyword evidence="1" id="KW-0732">Signal</keyword>